<dbReference type="InterPro" id="IPR015931">
    <property type="entry name" value="Acnase/IPM_dHydase_lsu_aba_1/3"/>
</dbReference>
<dbReference type="Gene3D" id="3.30.499.10">
    <property type="entry name" value="Aconitase, domain 3"/>
    <property type="match status" value="2"/>
</dbReference>
<dbReference type="InterPro" id="IPR000573">
    <property type="entry name" value="AconitaseA/IPMdHydase_ssu_swvl"/>
</dbReference>
<dbReference type="InterPro" id="IPR036008">
    <property type="entry name" value="Aconitase_4Fe-4S_dom"/>
</dbReference>
<dbReference type="NCBIfam" id="NF006757">
    <property type="entry name" value="PRK09277.1"/>
    <property type="match status" value="1"/>
</dbReference>
<gene>
    <name evidence="11" type="primary">acnA</name>
    <name evidence="11" type="ORF">GCM10011506_08060</name>
</gene>
<dbReference type="Gene3D" id="6.10.190.10">
    <property type="match status" value="1"/>
</dbReference>
<keyword evidence="12" id="KW-1185">Reference proteome</keyword>
<evidence type="ECO:0000256" key="2">
    <source>
        <dbReference type="ARBA" id="ARBA00004717"/>
    </source>
</evidence>
<sequence>MLDPYKIVKELKSSKGNLKYYSLQALEEKGKEISKLPFSVRILLENALRNFDDFAITEENIETLLNWKPEPSEKDIPYKPARVLMQDFTGVPAVVDIASLRAEAVRKGKDPKKINPLIPVDLVIDHSVQVDYFGTNYAYKKNVDVEYERNGERYQFLKWAQKSFNNFSVVPPGMGICHQVNLEYLAKGVIERDGYVFPDTLVGTDSHTPMVNGIGVVGWGVGGIEAEAAILGQPINFIMPQVIGLKLTGKLPLGTTATDLVLNITHLLRGHGVVGKFVEVFGPGLDTLSVPDRATISNMSPEFGCTVTYFPIDDQTLSYMKKTNREPEQIELVEKYTKANMLWRENEDKITYSHVLELNLSDIEPTVSGPKRPQDKIFVKDFDEKFKELLNEGYGRKYLASQDREINRWYAEGGTQPDPRREKVKEDGDVVVEEKKEDLEGLQTVHIKTRQGEYTVSDGSIAIAAITSCTNTSNPSVMIGAGLVAKKARERGIDVPPWVKTSLAPGSKVVTDYLKSADLLEDLEALRFHVVGFGCTSCIGNSGPLPPPIAKAIDESNLVMASVLSGNRNFEARVHPQVKMNFLMSPMLVVVYALAGRVDIDLNNEPIGYDSNDEPVYMKDVWPSNDEIFEVMNKVLTPNDYKKNYGEIFDGNEQWREMKAPDTDDYEWEENSTYIKEAPFFKNISEEAPELKDIKDANVLLMLGDSITTDHISPAGSFKGDSAAGKYLKEKGVSEDQFNSYGSRRGNDEVMVRGTFANVRIKNKLANKEGGYTTHIPSGEEMTVFDAATKYKEAGTPSIVLAGKEYGSGSSRDWAAKGTFLLGVKAVIAESYERIHRSNLIGMGVLPLQFKEGENAEKLGLKGTEQFTIKGIAEGLDVLKELSVVAKNQEGKEITFNVIARLDSKVEISYYQHEGILQYVLRNFLKD</sequence>
<evidence type="ECO:0000313" key="12">
    <source>
        <dbReference type="Proteomes" id="UP000636010"/>
    </source>
</evidence>
<evidence type="ECO:0000256" key="3">
    <source>
        <dbReference type="ARBA" id="ARBA00007185"/>
    </source>
</evidence>
<dbReference type="EC" id="4.2.1.3" evidence="8"/>
<comment type="catalytic activity">
    <reaction evidence="7 8">
        <text>citrate = D-threo-isocitrate</text>
        <dbReference type="Rhea" id="RHEA:10336"/>
        <dbReference type="ChEBI" id="CHEBI:15562"/>
        <dbReference type="ChEBI" id="CHEBI:16947"/>
        <dbReference type="EC" id="4.2.1.3"/>
    </reaction>
</comment>
<keyword evidence="6 8" id="KW-0411">Iron-sulfur</keyword>
<feature type="domain" description="Aconitase/3-isopropylmalate dehydratase large subunit alpha/beta/alpha" evidence="9">
    <location>
        <begin position="73"/>
        <end position="596"/>
    </location>
</feature>
<comment type="similarity">
    <text evidence="3 8">Belongs to the aconitase/IPM isomerase family.</text>
</comment>
<dbReference type="PRINTS" id="PR00415">
    <property type="entry name" value="ACONITASE"/>
</dbReference>
<evidence type="ECO:0000256" key="7">
    <source>
        <dbReference type="ARBA" id="ARBA00023501"/>
    </source>
</evidence>
<feature type="domain" description="Aconitase A/isopropylmalate dehydratase small subunit swivel" evidence="10">
    <location>
        <begin position="726"/>
        <end position="852"/>
    </location>
</feature>
<dbReference type="SUPFAM" id="SSF52016">
    <property type="entry name" value="LeuD/IlvD-like"/>
    <property type="match status" value="1"/>
</dbReference>
<comment type="cofactor">
    <cofactor evidence="1">
        <name>[4Fe-4S] cluster</name>
        <dbReference type="ChEBI" id="CHEBI:49883"/>
    </cofactor>
</comment>
<dbReference type="InterPro" id="IPR018136">
    <property type="entry name" value="Aconitase_4Fe-4S_BS"/>
</dbReference>
<evidence type="ECO:0000259" key="10">
    <source>
        <dbReference type="Pfam" id="PF00694"/>
    </source>
</evidence>
<evidence type="ECO:0000256" key="5">
    <source>
        <dbReference type="ARBA" id="ARBA00023004"/>
    </source>
</evidence>
<evidence type="ECO:0000259" key="9">
    <source>
        <dbReference type="Pfam" id="PF00330"/>
    </source>
</evidence>
<dbReference type="SUPFAM" id="SSF53732">
    <property type="entry name" value="Aconitase iron-sulfur domain"/>
    <property type="match status" value="1"/>
</dbReference>
<accession>A0ABQ1LLZ1</accession>
<dbReference type="PROSITE" id="PS00450">
    <property type="entry name" value="ACONITASE_1"/>
    <property type="match status" value="1"/>
</dbReference>
<evidence type="ECO:0000256" key="6">
    <source>
        <dbReference type="ARBA" id="ARBA00023014"/>
    </source>
</evidence>
<dbReference type="InterPro" id="IPR001030">
    <property type="entry name" value="Acoase/IPM_deHydtase_lsu_aba"/>
</dbReference>
<organism evidence="11 12">
    <name type="scientific">Marivirga lumbricoides</name>
    <dbReference type="NCBI Taxonomy" id="1046115"/>
    <lineage>
        <taxon>Bacteria</taxon>
        <taxon>Pseudomonadati</taxon>
        <taxon>Bacteroidota</taxon>
        <taxon>Cytophagia</taxon>
        <taxon>Cytophagales</taxon>
        <taxon>Marivirgaceae</taxon>
        <taxon>Marivirga</taxon>
    </lineage>
</organism>
<dbReference type="NCBIfam" id="NF009520">
    <property type="entry name" value="PRK12881.1"/>
    <property type="match status" value="1"/>
</dbReference>
<keyword evidence="5 8" id="KW-0408">Iron</keyword>
<dbReference type="NCBIfam" id="TIGR01341">
    <property type="entry name" value="aconitase_1"/>
    <property type="match status" value="1"/>
</dbReference>
<keyword evidence="8" id="KW-0456">Lyase</keyword>
<keyword evidence="8" id="KW-0004">4Fe-4S</keyword>
<comment type="pathway">
    <text evidence="2">Carbohydrate metabolism; tricarboxylic acid cycle; isocitrate from oxaloacetate: step 2/2.</text>
</comment>
<dbReference type="CDD" id="cd01580">
    <property type="entry name" value="AcnA_IRP_Swivel"/>
    <property type="match status" value="1"/>
</dbReference>
<dbReference type="RefSeq" id="WP_188460525.1">
    <property type="nucleotide sequence ID" value="NZ_BAABHU010000002.1"/>
</dbReference>
<dbReference type="InterPro" id="IPR044137">
    <property type="entry name" value="AcnA_IRP_Swivel"/>
</dbReference>
<dbReference type="PANTHER" id="PTHR11670">
    <property type="entry name" value="ACONITASE/IRON-RESPONSIVE ELEMENT FAMILY MEMBER"/>
    <property type="match status" value="1"/>
</dbReference>
<dbReference type="InterPro" id="IPR006249">
    <property type="entry name" value="Aconitase/IRP2"/>
</dbReference>
<name>A0ABQ1LLZ1_9BACT</name>
<dbReference type="Pfam" id="PF00694">
    <property type="entry name" value="Aconitase_C"/>
    <property type="match status" value="1"/>
</dbReference>
<dbReference type="EMBL" id="BMEC01000002">
    <property type="protein sequence ID" value="GGC25150.1"/>
    <property type="molecule type" value="Genomic_DNA"/>
</dbReference>
<reference evidence="12" key="1">
    <citation type="journal article" date="2019" name="Int. J. Syst. Evol. Microbiol.">
        <title>The Global Catalogue of Microorganisms (GCM) 10K type strain sequencing project: providing services to taxonomists for standard genome sequencing and annotation.</title>
        <authorList>
            <consortium name="The Broad Institute Genomics Platform"/>
            <consortium name="The Broad Institute Genome Sequencing Center for Infectious Disease"/>
            <person name="Wu L."/>
            <person name="Ma J."/>
        </authorList>
    </citation>
    <scope>NUCLEOTIDE SEQUENCE [LARGE SCALE GENOMIC DNA]</scope>
    <source>
        <strain evidence="12">CGMCC 1.10832</strain>
    </source>
</reference>
<keyword evidence="4" id="KW-0479">Metal-binding</keyword>
<evidence type="ECO:0000256" key="1">
    <source>
        <dbReference type="ARBA" id="ARBA00001966"/>
    </source>
</evidence>
<protein>
    <recommendedName>
        <fullName evidence="8">Aconitate hydratase</fullName>
        <shortName evidence="8">Aconitase</shortName>
        <ecNumber evidence="8">4.2.1.3</ecNumber>
    </recommendedName>
</protein>
<dbReference type="InterPro" id="IPR015928">
    <property type="entry name" value="Aconitase/3IPM_dehydase_swvl"/>
</dbReference>
<evidence type="ECO:0000256" key="4">
    <source>
        <dbReference type="ARBA" id="ARBA00022723"/>
    </source>
</evidence>
<dbReference type="Gene3D" id="3.20.19.10">
    <property type="entry name" value="Aconitase, domain 4"/>
    <property type="match status" value="1"/>
</dbReference>
<comment type="caution">
    <text evidence="11">The sequence shown here is derived from an EMBL/GenBank/DDBJ whole genome shotgun (WGS) entry which is preliminary data.</text>
</comment>
<evidence type="ECO:0000256" key="8">
    <source>
        <dbReference type="RuleBase" id="RU361275"/>
    </source>
</evidence>
<evidence type="ECO:0000313" key="11">
    <source>
        <dbReference type="EMBL" id="GGC25150.1"/>
    </source>
</evidence>
<dbReference type="Proteomes" id="UP000636010">
    <property type="component" value="Unassembled WGS sequence"/>
</dbReference>
<proteinExistence type="inferred from homology"/>
<dbReference type="Pfam" id="PF00330">
    <property type="entry name" value="Aconitase"/>
    <property type="match status" value="1"/>
</dbReference>
<comment type="function">
    <text evidence="8">Catalyzes the isomerization of citrate to isocitrate via cis-aconitate.</text>
</comment>